<gene>
    <name evidence="2" type="ORF">IC614_07860</name>
</gene>
<reference evidence="2 3" key="1">
    <citation type="submission" date="2020-11" db="EMBL/GenBank/DDBJ databases">
        <title>Genome seq and assembly of Sphingosinicella sp.</title>
        <authorList>
            <person name="Chhetri G."/>
        </authorList>
    </citation>
    <scope>NUCLEOTIDE SEQUENCE [LARGE SCALE GENOMIC DNA]</scope>
    <source>
        <strain evidence="2 3">UDD2</strain>
    </source>
</reference>
<sequence length="253" mass="28118">MTESNYFSKWLGSLKKMNSLQPDQKALIDFAEGFAGAPLEGDMLTPAQIAGMFGGHAMDSGASDEVHGEGAAAVTEPQWRSLLQRMSDAAIADEDIRERLSLTQIKKRWLGEEPAPESAIAEAESRLGLRFPPSLRAFYKVSNGWRSPAWSISSILPVEEIVPFKQEHVEEIAVWSEGGDRHSRQIATTIQLSPYYKSTEEDDAVLLLNPLAMSSDDEMEVWFHASWVPGAAFYRSFWHLMTSLLKQLEEGGA</sequence>
<keyword evidence="3" id="KW-1185">Reference proteome</keyword>
<organism evidence="2 3">
    <name type="scientific">Allosphingosinicella flava</name>
    <dbReference type="NCBI Taxonomy" id="2771430"/>
    <lineage>
        <taxon>Bacteria</taxon>
        <taxon>Pseudomonadati</taxon>
        <taxon>Pseudomonadota</taxon>
        <taxon>Alphaproteobacteria</taxon>
        <taxon>Sphingomonadales</taxon>
        <taxon>Sphingomonadaceae</taxon>
        <taxon>Allosphingosinicella</taxon>
    </lineage>
</organism>
<evidence type="ECO:0000313" key="3">
    <source>
        <dbReference type="Proteomes" id="UP000594873"/>
    </source>
</evidence>
<protein>
    <submittedName>
        <fullName evidence="2">SMI1/KNR4 family protein</fullName>
    </submittedName>
</protein>
<dbReference type="Gene3D" id="3.40.1580.10">
    <property type="entry name" value="SMI1/KNR4-like"/>
    <property type="match status" value="1"/>
</dbReference>
<accession>A0A7T2LLE0</accession>
<dbReference type="InterPro" id="IPR018958">
    <property type="entry name" value="Knr4/Smi1-like_dom"/>
</dbReference>
<dbReference type="EMBL" id="CP065592">
    <property type="protein sequence ID" value="QPQ54278.1"/>
    <property type="molecule type" value="Genomic_DNA"/>
</dbReference>
<dbReference type="SMART" id="SM00860">
    <property type="entry name" value="SMI1_KNR4"/>
    <property type="match status" value="1"/>
</dbReference>
<dbReference type="SUPFAM" id="SSF160631">
    <property type="entry name" value="SMI1/KNR4-like"/>
    <property type="match status" value="1"/>
</dbReference>
<dbReference type="RefSeq" id="WP_200970805.1">
    <property type="nucleotide sequence ID" value="NZ_CP065592.1"/>
</dbReference>
<evidence type="ECO:0000259" key="1">
    <source>
        <dbReference type="SMART" id="SM00860"/>
    </source>
</evidence>
<dbReference type="Pfam" id="PF09346">
    <property type="entry name" value="SMI1_KNR4"/>
    <property type="match status" value="1"/>
</dbReference>
<proteinExistence type="predicted"/>
<dbReference type="InterPro" id="IPR037883">
    <property type="entry name" value="Knr4/Smi1-like_sf"/>
</dbReference>
<dbReference type="Proteomes" id="UP000594873">
    <property type="component" value="Chromosome"/>
</dbReference>
<dbReference type="KEGG" id="sflv:IC614_07860"/>
<evidence type="ECO:0000313" key="2">
    <source>
        <dbReference type="EMBL" id="QPQ54278.1"/>
    </source>
</evidence>
<dbReference type="AlphaFoldDB" id="A0A7T2LLE0"/>
<name>A0A7T2LLE0_9SPHN</name>
<feature type="domain" description="Knr4/Smi1-like" evidence="1">
    <location>
        <begin position="114"/>
        <end position="243"/>
    </location>
</feature>